<keyword evidence="2" id="KW-1185">Reference proteome</keyword>
<dbReference type="AlphaFoldDB" id="A0A3S1D4Z9"/>
<dbReference type="Proteomes" id="UP000271624">
    <property type="component" value="Unassembled WGS sequence"/>
</dbReference>
<name>A0A3S1D4Z9_9CYAN</name>
<accession>A0A3S1D4Z9</accession>
<reference evidence="1" key="1">
    <citation type="submission" date="2018-12" db="EMBL/GenBank/DDBJ databases">
        <authorList>
            <person name="Will S."/>
            <person name="Neumann-Schaal M."/>
            <person name="Henke P."/>
        </authorList>
    </citation>
    <scope>NUCLEOTIDE SEQUENCE</scope>
    <source>
        <strain evidence="1">PCC 7102</strain>
    </source>
</reference>
<proteinExistence type="predicted"/>
<evidence type="ECO:0000313" key="2">
    <source>
        <dbReference type="Proteomes" id="UP000271624"/>
    </source>
</evidence>
<gene>
    <name evidence="1" type="ORF">DSM106972_051830</name>
</gene>
<dbReference type="RefSeq" id="WP_127083494.1">
    <property type="nucleotide sequence ID" value="NZ_RSCL01000013.1"/>
</dbReference>
<sequence>MTDLIQRQKLFAQDDVSTRLSKIANNLGAIKREVTINPDTAVSLIRESLYFIEWTAPTLVEVNAEQATELVDLGRTLARWQYHWEKISKEAGALSDVATEAGNLSKHYIFS</sequence>
<comment type="caution">
    <text evidence="1">The sequence shown here is derived from an EMBL/GenBank/DDBJ whole genome shotgun (WGS) entry which is preliminary data.</text>
</comment>
<dbReference type="OrthoDB" id="461843at2"/>
<organism evidence="1 2">
    <name type="scientific">Dulcicalothrix desertica PCC 7102</name>
    <dbReference type="NCBI Taxonomy" id="232991"/>
    <lineage>
        <taxon>Bacteria</taxon>
        <taxon>Bacillati</taxon>
        <taxon>Cyanobacteriota</taxon>
        <taxon>Cyanophyceae</taxon>
        <taxon>Nostocales</taxon>
        <taxon>Calotrichaceae</taxon>
        <taxon>Dulcicalothrix</taxon>
    </lineage>
</organism>
<evidence type="ECO:0000313" key="1">
    <source>
        <dbReference type="EMBL" id="RUT03544.1"/>
    </source>
</evidence>
<protein>
    <submittedName>
        <fullName evidence="1">Uncharacterized protein</fullName>
    </submittedName>
</protein>
<reference evidence="1" key="2">
    <citation type="journal article" date="2019" name="Genome Biol. Evol.">
        <title>Day and night: Metabolic profiles and evolutionary relationships of six axenic non-marine cyanobacteria.</title>
        <authorList>
            <person name="Will S.E."/>
            <person name="Henke P."/>
            <person name="Boedeker C."/>
            <person name="Huang S."/>
            <person name="Brinkmann H."/>
            <person name="Rohde M."/>
            <person name="Jarek M."/>
            <person name="Friedl T."/>
            <person name="Seufert S."/>
            <person name="Schumacher M."/>
            <person name="Overmann J."/>
            <person name="Neumann-Schaal M."/>
            <person name="Petersen J."/>
        </authorList>
    </citation>
    <scope>NUCLEOTIDE SEQUENCE [LARGE SCALE GENOMIC DNA]</scope>
    <source>
        <strain evidence="1">PCC 7102</strain>
    </source>
</reference>
<dbReference type="EMBL" id="RSCL01000013">
    <property type="protein sequence ID" value="RUT03544.1"/>
    <property type="molecule type" value="Genomic_DNA"/>
</dbReference>